<proteinExistence type="predicted"/>
<dbReference type="AlphaFoldDB" id="R2PSI2"/>
<dbReference type="RefSeq" id="WP_010760213.1">
    <property type="nucleotide sequence ID" value="NZ_ASWD01000010.1"/>
</dbReference>
<keyword evidence="2" id="KW-1185">Reference proteome</keyword>
<dbReference type="PATRIC" id="fig|1158607.3.peg.5261"/>
<evidence type="ECO:0000313" key="1">
    <source>
        <dbReference type="EMBL" id="EOH86273.1"/>
    </source>
</evidence>
<dbReference type="HOGENOM" id="CLU_137404_1_2_9"/>
<dbReference type="eggNOG" id="ENOG5033BM9">
    <property type="taxonomic scope" value="Bacteria"/>
</dbReference>
<comment type="caution">
    <text evidence="1">The sequence shown here is derived from an EMBL/GenBank/DDBJ whole genome shotgun (WGS) entry which is preliminary data.</text>
</comment>
<accession>R2PSI2</accession>
<name>R2PSI2_9ENTE</name>
<dbReference type="Pfam" id="PF21983">
    <property type="entry name" value="NikA-like"/>
    <property type="match status" value="1"/>
</dbReference>
<evidence type="ECO:0000313" key="2">
    <source>
        <dbReference type="Proteomes" id="UP000013782"/>
    </source>
</evidence>
<sequence>MENQVENIPEFNQLIMQKTSDEVLEIANTYDDSIRSIQKKFRVSERENFLIQYKMNLSNTRNFTHYACRMCLSGMTVTTDFSDLRALTSELGRIGNNINQLAHKANMTNNIEKDDFQSLKNEYDQLAKLVSEALLYKLKRARDFQRYV</sequence>
<dbReference type="EMBL" id="AJAQ01000055">
    <property type="protein sequence ID" value="EOH86273.1"/>
    <property type="molecule type" value="Genomic_DNA"/>
</dbReference>
<dbReference type="InterPro" id="IPR053842">
    <property type="entry name" value="NikA-like"/>
</dbReference>
<gene>
    <name evidence="1" type="ORF">UAU_05294</name>
</gene>
<reference evidence="1 2" key="1">
    <citation type="submission" date="2013-02" db="EMBL/GenBank/DDBJ databases">
        <title>The Genome Sequence of Enterococcus pallens BAA-351.</title>
        <authorList>
            <consortium name="The Broad Institute Genome Sequencing Platform"/>
            <consortium name="The Broad Institute Genome Sequencing Center for Infectious Disease"/>
            <person name="Earl A.M."/>
            <person name="Gilmore M.S."/>
            <person name="Lebreton F."/>
            <person name="Walker B."/>
            <person name="Young S.K."/>
            <person name="Zeng Q."/>
            <person name="Gargeya S."/>
            <person name="Fitzgerald M."/>
            <person name="Haas B."/>
            <person name="Abouelleil A."/>
            <person name="Alvarado L."/>
            <person name="Arachchi H.M."/>
            <person name="Berlin A.M."/>
            <person name="Chapman S.B."/>
            <person name="Dewar J."/>
            <person name="Goldberg J."/>
            <person name="Griggs A."/>
            <person name="Gujja S."/>
            <person name="Hansen M."/>
            <person name="Howarth C."/>
            <person name="Imamovic A."/>
            <person name="Larimer J."/>
            <person name="McCowan C."/>
            <person name="Murphy C."/>
            <person name="Neiman D."/>
            <person name="Pearson M."/>
            <person name="Priest M."/>
            <person name="Roberts A."/>
            <person name="Saif S."/>
            <person name="Shea T."/>
            <person name="Sisk P."/>
            <person name="Sykes S."/>
            <person name="Wortman J."/>
            <person name="Nusbaum C."/>
            <person name="Birren B."/>
        </authorList>
    </citation>
    <scope>NUCLEOTIDE SEQUENCE [LARGE SCALE GENOMIC DNA]</scope>
    <source>
        <strain evidence="1 2">ATCC BAA-351</strain>
    </source>
</reference>
<dbReference type="Proteomes" id="UP000013782">
    <property type="component" value="Unassembled WGS sequence"/>
</dbReference>
<organism evidence="1 2">
    <name type="scientific">Enterococcus pallens ATCC BAA-351</name>
    <dbReference type="NCBI Taxonomy" id="1158607"/>
    <lineage>
        <taxon>Bacteria</taxon>
        <taxon>Bacillati</taxon>
        <taxon>Bacillota</taxon>
        <taxon>Bacilli</taxon>
        <taxon>Lactobacillales</taxon>
        <taxon>Enterococcaceae</taxon>
        <taxon>Enterococcus</taxon>
    </lineage>
</organism>
<protein>
    <submittedName>
        <fullName evidence="1">Uncharacterized protein</fullName>
    </submittedName>
</protein>
<dbReference type="STRING" id="160454.RV10_GL003771"/>